<evidence type="ECO:0000259" key="2">
    <source>
        <dbReference type="Pfam" id="PF01370"/>
    </source>
</evidence>
<dbReference type="EMBL" id="JAHBCL010000011">
    <property type="protein sequence ID" value="MBS7526604.1"/>
    <property type="molecule type" value="Genomic_DNA"/>
</dbReference>
<gene>
    <name evidence="3" type="ORF">KHM83_07945</name>
</gene>
<dbReference type="Gene3D" id="3.40.50.720">
    <property type="entry name" value="NAD(P)-binding Rossmann-like Domain"/>
    <property type="match status" value="1"/>
</dbReference>
<organism evidence="3 4">
    <name type="scientific">Fusibacter paucivorans</name>
    <dbReference type="NCBI Taxonomy" id="76009"/>
    <lineage>
        <taxon>Bacteria</taxon>
        <taxon>Bacillati</taxon>
        <taxon>Bacillota</taxon>
        <taxon>Clostridia</taxon>
        <taxon>Eubacteriales</taxon>
        <taxon>Eubacteriales Family XII. Incertae Sedis</taxon>
        <taxon>Fusibacter</taxon>
    </lineage>
</organism>
<proteinExistence type="inferred from homology"/>
<protein>
    <submittedName>
        <fullName evidence="3">NAD-dependent epimerase/dehydratase family protein</fullName>
    </submittedName>
</protein>
<dbReference type="Pfam" id="PF01370">
    <property type="entry name" value="Epimerase"/>
    <property type="match status" value="1"/>
</dbReference>
<evidence type="ECO:0000256" key="1">
    <source>
        <dbReference type="ARBA" id="ARBA00007637"/>
    </source>
</evidence>
<dbReference type="InterPro" id="IPR036291">
    <property type="entry name" value="NAD(P)-bd_dom_sf"/>
</dbReference>
<dbReference type="InterPro" id="IPR001509">
    <property type="entry name" value="Epimerase_deHydtase"/>
</dbReference>
<comment type="caution">
    <text evidence="3">The sequence shown here is derived from an EMBL/GenBank/DDBJ whole genome shotgun (WGS) entry which is preliminary data.</text>
</comment>
<dbReference type="PANTHER" id="PTHR43000">
    <property type="entry name" value="DTDP-D-GLUCOSE 4,6-DEHYDRATASE-RELATED"/>
    <property type="match status" value="1"/>
</dbReference>
<sequence length="285" mass="31622">MTNKKVLVTGGLGYIGKIVVKELLDAGHCVMIASSSYDGMDLRAVKCPESIFSGAKDIYRRIGSPDVCIHLAWTDGFVHNSPEHMKNLSNHIVFCEHMMSGGLPVLSCMGTMHEIGYWEGEIDEDTPCNPQSQYGIAKNAMRQSLLLSSKDFACTLHWLRLYYIVSNDIGGKNIFAKMMQAAQAGKKNFPFTSGKNLYDFMEINELARLIVVASMQTAVKGVTNICTGIPETLASRVEQFISDNKLPLKLDYGQYPDRAYDSPGMWGNATKIKQILSQNMDTLQD</sequence>
<keyword evidence="4" id="KW-1185">Reference proteome</keyword>
<dbReference type="Proteomes" id="UP000746471">
    <property type="component" value="Unassembled WGS sequence"/>
</dbReference>
<comment type="similarity">
    <text evidence="1">Belongs to the NAD(P)-dependent epimerase/dehydratase family.</text>
</comment>
<name>A0ABS5PN46_9FIRM</name>
<evidence type="ECO:0000313" key="3">
    <source>
        <dbReference type="EMBL" id="MBS7526604.1"/>
    </source>
</evidence>
<dbReference type="SUPFAM" id="SSF51735">
    <property type="entry name" value="NAD(P)-binding Rossmann-fold domains"/>
    <property type="match status" value="1"/>
</dbReference>
<feature type="domain" description="NAD-dependent epimerase/dehydratase" evidence="2">
    <location>
        <begin position="6"/>
        <end position="225"/>
    </location>
</feature>
<evidence type="ECO:0000313" key="4">
    <source>
        <dbReference type="Proteomes" id="UP000746471"/>
    </source>
</evidence>
<accession>A0ABS5PN46</accession>
<reference evidence="3 4" key="1">
    <citation type="submission" date="2021-05" db="EMBL/GenBank/DDBJ databases">
        <title>Fusibacter ferrireducens sp. nov., an anaerobic, sulfur- and Fe-reducing bacterium isolated from the mangrove sediment.</title>
        <authorList>
            <person name="Qiu D."/>
        </authorList>
    </citation>
    <scope>NUCLEOTIDE SEQUENCE [LARGE SCALE GENOMIC DNA]</scope>
    <source>
        <strain evidence="3 4">DSM 12116</strain>
    </source>
</reference>